<dbReference type="Gene3D" id="1.20.1070.10">
    <property type="entry name" value="Rhodopsin 7-helix transmembrane proteins"/>
    <property type="match status" value="1"/>
</dbReference>
<dbReference type="GO" id="GO:0004930">
    <property type="term" value="F:G protein-coupled receptor activity"/>
    <property type="evidence" value="ECO:0007669"/>
    <property type="project" value="UniProtKB-KW"/>
</dbReference>
<dbReference type="GO" id="GO:0004984">
    <property type="term" value="F:olfactory receptor activity"/>
    <property type="evidence" value="ECO:0007669"/>
    <property type="project" value="InterPro"/>
</dbReference>
<evidence type="ECO:0000256" key="2">
    <source>
        <dbReference type="ARBA" id="ARBA00010663"/>
    </source>
</evidence>
<keyword evidence="14" id="KW-1185">Reference proteome</keyword>
<evidence type="ECO:0000256" key="9">
    <source>
        <dbReference type="ARBA" id="ARBA00023224"/>
    </source>
</evidence>
<accession>A0AA41NHZ4</accession>
<feature type="transmembrane region" description="Helical" evidence="11">
    <location>
        <begin position="106"/>
        <end position="125"/>
    </location>
</feature>
<evidence type="ECO:0000256" key="5">
    <source>
        <dbReference type="ARBA" id="ARBA00022989"/>
    </source>
</evidence>
<evidence type="ECO:0000256" key="1">
    <source>
        <dbReference type="ARBA" id="ARBA00004651"/>
    </source>
</evidence>
<dbReference type="EMBL" id="JAATJV010442202">
    <property type="protein sequence ID" value="MBZ3890692.1"/>
    <property type="molecule type" value="Genomic_DNA"/>
</dbReference>
<gene>
    <name evidence="13" type="ORF">SUZIE_209230</name>
</gene>
<evidence type="ECO:0000256" key="8">
    <source>
        <dbReference type="ARBA" id="ARBA00023170"/>
    </source>
</evidence>
<reference evidence="13" key="1">
    <citation type="submission" date="2020-03" db="EMBL/GenBank/DDBJ databases">
        <title>Studies in the Genomics of Life Span.</title>
        <authorList>
            <person name="Glass D."/>
        </authorList>
    </citation>
    <scope>NUCLEOTIDE SEQUENCE</scope>
    <source>
        <strain evidence="13">SUZIE</strain>
        <tissue evidence="13">Muscle</tissue>
    </source>
</reference>
<organism evidence="13 14">
    <name type="scientific">Sciurus carolinensis</name>
    <name type="common">Eastern gray squirrel</name>
    <dbReference type="NCBI Taxonomy" id="30640"/>
    <lineage>
        <taxon>Eukaryota</taxon>
        <taxon>Metazoa</taxon>
        <taxon>Chordata</taxon>
        <taxon>Craniata</taxon>
        <taxon>Vertebrata</taxon>
        <taxon>Euteleostomi</taxon>
        <taxon>Mammalia</taxon>
        <taxon>Eutheria</taxon>
        <taxon>Euarchontoglires</taxon>
        <taxon>Glires</taxon>
        <taxon>Rodentia</taxon>
        <taxon>Sciuromorpha</taxon>
        <taxon>Sciuridae</taxon>
        <taxon>Sciurinae</taxon>
        <taxon>Sciurini</taxon>
        <taxon>Sciurus</taxon>
    </lineage>
</organism>
<dbReference type="GO" id="GO:0005886">
    <property type="term" value="C:plasma membrane"/>
    <property type="evidence" value="ECO:0007669"/>
    <property type="project" value="UniProtKB-SubCell"/>
</dbReference>
<keyword evidence="9" id="KW-0807">Transducer</keyword>
<evidence type="ECO:0000256" key="11">
    <source>
        <dbReference type="SAM" id="Phobius"/>
    </source>
</evidence>
<dbReference type="AlphaFoldDB" id="A0AA41NHZ4"/>
<dbReference type="Gene3D" id="1.10.1220.70">
    <property type="match status" value="1"/>
</dbReference>
<dbReference type="FunFam" id="1.10.1220.70:FF:000001">
    <property type="entry name" value="Olfactory receptor"/>
    <property type="match status" value="1"/>
</dbReference>
<keyword evidence="7 11" id="KW-0472">Membrane</keyword>
<dbReference type="PANTHER" id="PTHR48001">
    <property type="entry name" value="OLFACTORY RECEPTOR"/>
    <property type="match status" value="1"/>
</dbReference>
<dbReference type="PROSITE" id="PS50262">
    <property type="entry name" value="G_PROTEIN_RECEP_F1_2"/>
    <property type="match status" value="1"/>
</dbReference>
<comment type="function">
    <text evidence="10">Possible taste receptor.</text>
</comment>
<feature type="domain" description="G-protein coupled receptors family 1 profile" evidence="12">
    <location>
        <begin position="8"/>
        <end position="215"/>
    </location>
</feature>
<evidence type="ECO:0000256" key="3">
    <source>
        <dbReference type="ARBA" id="ARBA00022475"/>
    </source>
</evidence>
<evidence type="ECO:0000256" key="6">
    <source>
        <dbReference type="ARBA" id="ARBA00023040"/>
    </source>
</evidence>
<dbReference type="PRINTS" id="PR00245">
    <property type="entry name" value="OLFACTORYR"/>
</dbReference>
<comment type="similarity">
    <text evidence="2">Belongs to the G-protein coupled receptor 1 family.</text>
</comment>
<evidence type="ECO:0000313" key="14">
    <source>
        <dbReference type="Proteomes" id="UP001166674"/>
    </source>
</evidence>
<protein>
    <submittedName>
        <fullName evidence="13">Olfactory receptor 7A10</fullName>
    </submittedName>
</protein>
<dbReference type="InterPro" id="IPR000725">
    <property type="entry name" value="Olfact_rcpt"/>
</dbReference>
<comment type="caution">
    <text evidence="13">The sequence shown here is derived from an EMBL/GenBank/DDBJ whole genome shotgun (WGS) entry which is preliminary data.</text>
</comment>
<evidence type="ECO:0000313" key="13">
    <source>
        <dbReference type="EMBL" id="MBZ3890692.1"/>
    </source>
</evidence>
<dbReference type="InterPro" id="IPR017452">
    <property type="entry name" value="GPCR_Rhodpsn_7TM"/>
</dbReference>
<keyword evidence="6" id="KW-0297">G-protein coupled receptor</keyword>
<sequence>MYLVSVLGNLLIILDSISDSHLHTPMYVFLSNLSFVDICFSSTTNPKMLMNIQTQSRAISYAGCITHMQFFIPFSGLDIFLLTIMACDQFVAICHPLHYLVSMNTWICALLVLVSWIINILHSWLQSIMVLYLSFCSDLEIPHFFCELNHLLHLTCSDNFVNDVVMYVAAVLLAGGAFAGILYSYSKIVSSIRAISSAQGRYKAFSTCASHLSMVNHVVQLACSDTFLNDMVMYIVSELLGGDPLAGILYSYSKIVSPSIKSHQLRASTKPSPPVHLTSPWSPYCIALAFMCTLVLLQPMAQRQCHILSDAQCGHPMLNPFIYSLRNKDVKRALRRLFGGKL</sequence>
<evidence type="ECO:0000256" key="10">
    <source>
        <dbReference type="ARBA" id="ARBA00053672"/>
    </source>
</evidence>
<feature type="transmembrane region" description="Helical" evidence="11">
    <location>
        <begin position="70"/>
        <end position="94"/>
    </location>
</feature>
<dbReference type="Proteomes" id="UP001166674">
    <property type="component" value="Unassembled WGS sequence"/>
</dbReference>
<evidence type="ECO:0000256" key="4">
    <source>
        <dbReference type="ARBA" id="ARBA00022692"/>
    </source>
</evidence>
<evidence type="ECO:0000256" key="7">
    <source>
        <dbReference type="ARBA" id="ARBA00023136"/>
    </source>
</evidence>
<keyword evidence="8 13" id="KW-0675">Receptor</keyword>
<proteinExistence type="inferred from homology"/>
<comment type="subcellular location">
    <subcellularLocation>
        <location evidence="1">Cell membrane</location>
        <topology evidence="1">Multi-pass membrane protein</topology>
    </subcellularLocation>
</comment>
<dbReference type="SUPFAM" id="SSF81321">
    <property type="entry name" value="Family A G protein-coupled receptor-like"/>
    <property type="match status" value="2"/>
</dbReference>
<keyword evidence="4 11" id="KW-0812">Transmembrane</keyword>
<dbReference type="FunFam" id="1.20.1070.10:FF:000015">
    <property type="entry name" value="Olfactory receptor"/>
    <property type="match status" value="1"/>
</dbReference>
<dbReference type="Pfam" id="PF13853">
    <property type="entry name" value="7tm_4"/>
    <property type="match status" value="1"/>
</dbReference>
<keyword evidence="5 11" id="KW-1133">Transmembrane helix</keyword>
<keyword evidence="3" id="KW-1003">Cell membrane</keyword>
<feature type="transmembrane region" description="Helical" evidence="11">
    <location>
        <begin position="164"/>
        <end position="185"/>
    </location>
</feature>
<name>A0AA41NHZ4_SCICA</name>
<evidence type="ECO:0000259" key="12">
    <source>
        <dbReference type="PROSITE" id="PS50262"/>
    </source>
</evidence>